<comment type="cofactor">
    <cofactor evidence="15">
        <name>Mg(2+)</name>
        <dbReference type="ChEBI" id="CHEBI:18420"/>
    </cofactor>
</comment>
<keyword evidence="6 15" id="KW-0479">Metal-binding</keyword>
<feature type="binding site" evidence="15">
    <location>
        <position position="607"/>
    </location>
    <ligand>
        <name>FMN</name>
        <dbReference type="ChEBI" id="CHEBI:58210"/>
    </ligand>
</feature>
<dbReference type="EMBL" id="JAAXZR010000006">
    <property type="protein sequence ID" value="NLT78933.1"/>
    <property type="molecule type" value="Genomic_DNA"/>
</dbReference>
<evidence type="ECO:0000256" key="14">
    <source>
        <dbReference type="ARBA" id="ARBA00025810"/>
    </source>
</evidence>
<dbReference type="GO" id="GO:0005524">
    <property type="term" value="F:ATP binding"/>
    <property type="evidence" value="ECO:0007669"/>
    <property type="project" value="UniProtKB-KW"/>
</dbReference>
<organism evidence="20 21">
    <name type="scientific">Bifidobacterium crudilactis</name>
    <dbReference type="NCBI Taxonomy" id="327277"/>
    <lineage>
        <taxon>Bacteria</taxon>
        <taxon>Bacillati</taxon>
        <taxon>Actinomycetota</taxon>
        <taxon>Actinomycetes</taxon>
        <taxon>Bifidobacteriales</taxon>
        <taxon>Bifidobacteriaceae</taxon>
        <taxon>Bifidobacterium</taxon>
    </lineage>
</organism>
<evidence type="ECO:0000313" key="20">
    <source>
        <dbReference type="EMBL" id="NLT78933.1"/>
    </source>
</evidence>
<evidence type="ECO:0000256" key="5">
    <source>
        <dbReference type="ARBA" id="ARBA00022679"/>
    </source>
</evidence>
<dbReference type="InterPro" id="IPR020568">
    <property type="entry name" value="Ribosomal_Su5_D2-typ_SF"/>
</dbReference>
<dbReference type="CDD" id="cd02811">
    <property type="entry name" value="IDI-2_FMN"/>
    <property type="match status" value="1"/>
</dbReference>
<dbReference type="AlphaFoldDB" id="A0A971CXV8"/>
<protein>
    <recommendedName>
        <fullName evidence="15">Isopentenyl-diphosphate delta-isomerase</fullName>
        <shortName evidence="15">IPP isomerase</shortName>
        <ecNumber evidence="15">5.3.3.2</ecNumber>
    </recommendedName>
    <alternativeName>
        <fullName evidence="15">Isopentenyl diphosphate:dimethylallyl diphosphate isomerase</fullName>
    </alternativeName>
    <alternativeName>
        <fullName evidence="15">Isopentenyl pyrophosphate isomerase</fullName>
    </alternativeName>
    <alternativeName>
        <fullName evidence="15">Type 2 isopentenyl diphosphate isomerase</fullName>
        <shortName evidence="15">IDI-2</shortName>
    </alternativeName>
</protein>
<feature type="domain" description="FMN-dependent dehydrogenase" evidence="18">
    <location>
        <begin position="559"/>
        <end position="726"/>
    </location>
</feature>
<evidence type="ECO:0000259" key="19">
    <source>
        <dbReference type="Pfam" id="PF08544"/>
    </source>
</evidence>
<dbReference type="PANTHER" id="PTHR43665">
    <property type="entry name" value="ISOPENTENYL-DIPHOSPHATE DELTA-ISOMERASE"/>
    <property type="match status" value="1"/>
</dbReference>
<comment type="caution">
    <text evidence="20">The sequence shown here is derived from an EMBL/GenBank/DDBJ whole genome shotgun (WGS) entry which is preliminary data.</text>
</comment>
<keyword evidence="4 15" id="KW-0288">FMN</keyword>
<dbReference type="Proteomes" id="UP000767327">
    <property type="component" value="Unassembled WGS sequence"/>
</dbReference>
<dbReference type="RefSeq" id="WP_273172378.1">
    <property type="nucleotide sequence ID" value="NZ_CP181270.1"/>
</dbReference>
<evidence type="ECO:0000256" key="6">
    <source>
        <dbReference type="ARBA" id="ARBA00022723"/>
    </source>
</evidence>
<feature type="binding site" evidence="15">
    <location>
        <begin position="405"/>
        <end position="406"/>
    </location>
    <ligand>
        <name>substrate</name>
    </ligand>
</feature>
<comment type="similarity">
    <text evidence="15">Belongs to the IPP isomerase type 2 family.</text>
</comment>
<feature type="binding site" evidence="15">
    <location>
        <position position="612"/>
    </location>
    <ligand>
        <name>FMN</name>
        <dbReference type="ChEBI" id="CHEBI:58210"/>
    </ligand>
</feature>
<keyword evidence="9" id="KW-0067">ATP-binding</keyword>
<dbReference type="Gene3D" id="3.30.70.890">
    <property type="entry name" value="GHMP kinase, C-terminal domain"/>
    <property type="match status" value="1"/>
</dbReference>
<dbReference type="GO" id="GO:0004452">
    <property type="term" value="F:isopentenyl-diphosphate delta-isomerase activity"/>
    <property type="evidence" value="ECO:0007669"/>
    <property type="project" value="UniProtKB-UniRule"/>
</dbReference>
<reference evidence="20" key="2">
    <citation type="submission" date="2020-01" db="EMBL/GenBank/DDBJ databases">
        <authorList>
            <person name="Campanaro S."/>
        </authorList>
    </citation>
    <scope>NUCLEOTIDE SEQUENCE</scope>
    <source>
        <strain evidence="20">AS01afH2WH_6</strain>
    </source>
</reference>
<keyword evidence="10 15" id="KW-0460">Magnesium</keyword>
<feature type="binding site" evidence="15">
    <location>
        <position position="582"/>
    </location>
    <ligand>
        <name>FMN</name>
        <dbReference type="ChEBI" id="CHEBI:58210"/>
    </ligand>
</feature>
<gene>
    <name evidence="15" type="primary">fni</name>
    <name evidence="20" type="ORF">GXW98_01420</name>
</gene>
<keyword evidence="5" id="KW-0808">Transferase</keyword>
<comment type="subcellular location">
    <subcellularLocation>
        <location evidence="15">Cytoplasm</location>
    </subcellularLocation>
</comment>
<dbReference type="SUPFAM" id="SSF55060">
    <property type="entry name" value="GHMP Kinase, C-terminal domain"/>
    <property type="match status" value="1"/>
</dbReference>
<evidence type="ECO:0000259" key="18">
    <source>
        <dbReference type="Pfam" id="PF01070"/>
    </source>
</evidence>
<dbReference type="PRINTS" id="PR00959">
    <property type="entry name" value="MEVGALKINASE"/>
</dbReference>
<keyword evidence="12 15" id="KW-0414">Isoprene biosynthesis</keyword>
<comment type="subunit">
    <text evidence="14 15">Homooctamer. Dimer of tetramers.</text>
</comment>
<keyword evidence="11 15" id="KW-0521">NADP</keyword>
<feature type="binding site" evidence="15">
    <location>
        <begin position="683"/>
        <end position="684"/>
    </location>
    <ligand>
        <name>FMN</name>
        <dbReference type="ChEBI" id="CHEBI:58210"/>
    </ligand>
</feature>
<dbReference type="GO" id="GO:0008299">
    <property type="term" value="P:isoprenoid biosynthetic process"/>
    <property type="evidence" value="ECO:0007669"/>
    <property type="project" value="UniProtKB-UniRule"/>
</dbReference>
<reference evidence="20" key="1">
    <citation type="journal article" date="2020" name="Biotechnol. Biofuels">
        <title>New insights from the biogas microbiome by comprehensive genome-resolved metagenomics of nearly 1600 species originating from multiple anaerobic digesters.</title>
        <authorList>
            <person name="Campanaro S."/>
            <person name="Treu L."/>
            <person name="Rodriguez-R L.M."/>
            <person name="Kovalovszki A."/>
            <person name="Ziels R.M."/>
            <person name="Maus I."/>
            <person name="Zhu X."/>
            <person name="Kougias P.G."/>
            <person name="Basile A."/>
            <person name="Luo G."/>
            <person name="Schluter A."/>
            <person name="Konstantinidis K.T."/>
            <person name="Angelidaki I."/>
        </authorList>
    </citation>
    <scope>NUCLEOTIDE SEQUENCE</scope>
    <source>
        <strain evidence="20">AS01afH2WH_6</strain>
    </source>
</reference>
<dbReference type="PANTHER" id="PTHR43665:SF1">
    <property type="entry name" value="ISOPENTENYL-DIPHOSPHATE DELTA-ISOMERASE"/>
    <property type="match status" value="1"/>
</dbReference>
<evidence type="ECO:0000256" key="9">
    <source>
        <dbReference type="ARBA" id="ARBA00022840"/>
    </source>
</evidence>
<dbReference type="SUPFAM" id="SSF54211">
    <property type="entry name" value="Ribosomal protein S5 domain 2-like"/>
    <property type="match status" value="1"/>
</dbReference>
<dbReference type="InterPro" id="IPR005917">
    <property type="entry name" value="Pmev_kinase_bact"/>
</dbReference>
<feature type="binding site" evidence="15">
    <location>
        <position position="492"/>
    </location>
    <ligand>
        <name>FMN</name>
        <dbReference type="ChEBI" id="CHEBI:58210"/>
    </ligand>
</feature>
<dbReference type="Pfam" id="PF08544">
    <property type="entry name" value="GHMP_kinases_C"/>
    <property type="match status" value="1"/>
</dbReference>
<feature type="binding site" evidence="15">
    <location>
        <begin position="462"/>
        <end position="464"/>
    </location>
    <ligand>
        <name>FMN</name>
        <dbReference type="ChEBI" id="CHEBI:58210"/>
    </ligand>
</feature>
<comment type="cofactor">
    <cofactor evidence="1 15">
        <name>FMN</name>
        <dbReference type="ChEBI" id="CHEBI:58210"/>
    </cofactor>
</comment>
<dbReference type="GO" id="GO:0016491">
    <property type="term" value="F:oxidoreductase activity"/>
    <property type="evidence" value="ECO:0007669"/>
    <property type="project" value="InterPro"/>
</dbReference>
<name>A0A971CXV8_9BIFI</name>
<dbReference type="Gene3D" id="3.30.230.10">
    <property type="match status" value="1"/>
</dbReference>
<dbReference type="Gene3D" id="3.20.20.70">
    <property type="entry name" value="Aldolase class I"/>
    <property type="match status" value="1"/>
</dbReference>
<keyword evidence="7" id="KW-0547">Nucleotide-binding</keyword>
<dbReference type="InterPro" id="IPR000262">
    <property type="entry name" value="FMN-dep_DH"/>
</dbReference>
<keyword evidence="8" id="KW-0418">Kinase</keyword>
<evidence type="ECO:0000256" key="10">
    <source>
        <dbReference type="ARBA" id="ARBA00022842"/>
    </source>
</evidence>
<evidence type="ECO:0000256" key="12">
    <source>
        <dbReference type="ARBA" id="ARBA00023229"/>
    </source>
</evidence>
<dbReference type="EC" id="5.3.3.2" evidence="15"/>
<keyword evidence="3 15" id="KW-0285">Flavoprotein</keyword>
<dbReference type="InterPro" id="IPR013785">
    <property type="entry name" value="Aldolase_TIM"/>
</dbReference>
<evidence type="ECO:0000256" key="2">
    <source>
        <dbReference type="ARBA" id="ARBA00022490"/>
    </source>
</evidence>
<dbReference type="InterPro" id="IPR036554">
    <property type="entry name" value="GHMP_kinase_C_sf"/>
</dbReference>
<accession>A0A971CXV8</accession>
<keyword evidence="2 15" id="KW-0963">Cytoplasm</keyword>
<dbReference type="HAMAP" id="MF_00354">
    <property type="entry name" value="Idi_2"/>
    <property type="match status" value="1"/>
</dbReference>
<comment type="function">
    <text evidence="15">Involved in the biosynthesis of isoprenoids. Catalyzes the 1,3-allylic rearrangement of the homoallylic substrate isopentenyl (IPP) to its allylic isomer, dimethylallyl diphosphate (DMAPP).</text>
</comment>
<proteinExistence type="inferred from homology"/>
<keyword evidence="13 15" id="KW-0413">Isomerase</keyword>
<dbReference type="NCBIfam" id="TIGR02151">
    <property type="entry name" value="IPP_isom_2"/>
    <property type="match status" value="1"/>
</dbReference>
<dbReference type="GO" id="GO:0010181">
    <property type="term" value="F:FMN binding"/>
    <property type="evidence" value="ECO:0007669"/>
    <property type="project" value="UniProtKB-UniRule"/>
</dbReference>
<dbReference type="GO" id="GO:0016301">
    <property type="term" value="F:kinase activity"/>
    <property type="evidence" value="ECO:0007669"/>
    <property type="project" value="UniProtKB-KW"/>
</dbReference>
<dbReference type="SUPFAM" id="SSF51395">
    <property type="entry name" value="FMN-linked oxidoreductases"/>
    <property type="match status" value="1"/>
</dbReference>
<feature type="domain" description="GHMP kinase N-terminal" evidence="17">
    <location>
        <begin position="99"/>
        <end position="178"/>
    </location>
</feature>
<sequence>MESADDVITAKAPGKLYVAGEYAVVEAGHASVLIGVNRFLTVTARQAESSGCITSTRFPNSPITWKRENGSPVVIEGNPDSVAFILSAVSYVERLVLEEGGTLRYFDLDVSSGLDDASGRKFGLGSSAAVTVATVRAVSGLYHLELDDLRVYQLSFLAAHAIQPSGSGGDIAAATFAGCIAYRSPDRLWLTRFQREKARLARPLRAVLDEHWPGLDIEALPLPKDSTFMIGWTGAPASTPELVGKVQSTVKGGTRHDSEEYRLFLDRSDACVENLKQSLRRGDIPASQQAIREARATLGYLSSISGTIIETHRLRSLVDIAERHGAAAKSSGAGGGDCGIAICGPDADQESIRKGWEREGIQALDMTVYDSSTDEASGSGDGASPRREPQQDDDESSRPSAVSQRKIDHIRLADGQQREGRSNAFDDVSFIHHAFADMATADVDSGTRVCGTSWTSPFYINAMTGGSDKSAEINTALARAASHTGLAIASGSQHAALRDASLTGSFTTIREHTSGVVFANVGPTVSPEQAADAVTMLEADALQIHVNVAQEIVMPEGDRDFTSWKDRIAAIIAAVGVPVIVKEVGFGLSARSIDAIESLGAMAVDVSGQGGTDFVSIENSRRQRSEFSYLEGFGQSTVLCLLDAGQRSHIAQSHMELLASGGVRNPYDVLKSLALGARAAGVSGHFLHTYLESGYQALVDEIQSWQGQIRSLMTLVGAHTVADLQRCDVLITGGTREEAELLGVHCVEFARRS</sequence>
<feature type="binding site" evidence="15">
    <location>
        <position position="520"/>
    </location>
    <ligand>
        <name>FMN</name>
        <dbReference type="ChEBI" id="CHEBI:58210"/>
    </ligand>
</feature>
<dbReference type="Pfam" id="PF00288">
    <property type="entry name" value="GHMP_kinases_N"/>
    <property type="match status" value="1"/>
</dbReference>
<evidence type="ECO:0000256" key="4">
    <source>
        <dbReference type="ARBA" id="ARBA00022643"/>
    </source>
</evidence>
<comment type="catalytic activity">
    <reaction evidence="15">
        <text>isopentenyl diphosphate = dimethylallyl diphosphate</text>
        <dbReference type="Rhea" id="RHEA:23284"/>
        <dbReference type="ChEBI" id="CHEBI:57623"/>
        <dbReference type="ChEBI" id="CHEBI:128769"/>
        <dbReference type="EC" id="5.3.3.2"/>
    </reaction>
</comment>
<feature type="binding site" evidence="15">
    <location>
        <position position="550"/>
    </location>
    <ligand>
        <name>substrate</name>
    </ligand>
</feature>
<dbReference type="InterPro" id="IPR013750">
    <property type="entry name" value="GHMP_kinase_C_dom"/>
</dbReference>
<feature type="binding site" evidence="15">
    <location>
        <position position="551"/>
    </location>
    <ligand>
        <name>Mg(2+)</name>
        <dbReference type="ChEBI" id="CHEBI:18420"/>
    </ligand>
</feature>
<dbReference type="InterPro" id="IPR014721">
    <property type="entry name" value="Ribsml_uS5_D2-typ_fold_subgr"/>
</dbReference>
<dbReference type="GO" id="GO:0005737">
    <property type="term" value="C:cytoplasm"/>
    <property type="evidence" value="ECO:0007669"/>
    <property type="project" value="UniProtKB-SubCell"/>
</dbReference>
<feature type="domain" description="GHMP kinase C-terminal" evidence="19">
    <location>
        <begin position="277"/>
        <end position="360"/>
    </location>
</feature>
<evidence type="ECO:0000256" key="8">
    <source>
        <dbReference type="ARBA" id="ARBA00022777"/>
    </source>
</evidence>
<evidence type="ECO:0000256" key="15">
    <source>
        <dbReference type="HAMAP-Rule" id="MF_00354"/>
    </source>
</evidence>
<dbReference type="GO" id="GO:0000287">
    <property type="term" value="F:magnesium ion binding"/>
    <property type="evidence" value="ECO:0007669"/>
    <property type="project" value="UniProtKB-UniRule"/>
</dbReference>
<evidence type="ECO:0000256" key="7">
    <source>
        <dbReference type="ARBA" id="ARBA00022741"/>
    </source>
</evidence>
<evidence type="ECO:0000259" key="17">
    <source>
        <dbReference type="Pfam" id="PF00288"/>
    </source>
</evidence>
<dbReference type="InterPro" id="IPR011179">
    <property type="entry name" value="IPdP_isomerase"/>
</dbReference>
<evidence type="ECO:0000313" key="21">
    <source>
        <dbReference type="Proteomes" id="UP000767327"/>
    </source>
</evidence>
<comment type="cofactor">
    <cofactor evidence="15">
        <name>NADPH</name>
        <dbReference type="ChEBI" id="CHEBI:57783"/>
    </cofactor>
</comment>
<dbReference type="InterPro" id="IPR006204">
    <property type="entry name" value="GHMP_kinase_N_dom"/>
</dbReference>
<evidence type="ECO:0000256" key="11">
    <source>
        <dbReference type="ARBA" id="ARBA00022857"/>
    </source>
</evidence>
<comment type="caution">
    <text evidence="15">Lacks conserved residue(s) required for the propagation of feature annotation.</text>
</comment>
<feature type="region of interest" description="Disordered" evidence="16">
    <location>
        <begin position="370"/>
        <end position="406"/>
    </location>
</feature>
<evidence type="ECO:0000256" key="16">
    <source>
        <dbReference type="SAM" id="MobiDB-lite"/>
    </source>
</evidence>
<evidence type="ECO:0000256" key="1">
    <source>
        <dbReference type="ARBA" id="ARBA00001917"/>
    </source>
</evidence>
<dbReference type="NCBIfam" id="TIGR01220">
    <property type="entry name" value="Pmev_kin_Gr_pos"/>
    <property type="match status" value="1"/>
</dbReference>
<evidence type="ECO:0000256" key="13">
    <source>
        <dbReference type="ARBA" id="ARBA00023235"/>
    </source>
</evidence>
<feature type="binding site" evidence="15">
    <location>
        <begin position="662"/>
        <end position="664"/>
    </location>
    <ligand>
        <name>FMN</name>
        <dbReference type="ChEBI" id="CHEBI:58210"/>
    </ligand>
</feature>
<feature type="binding site" evidence="15">
    <location>
        <begin position="492"/>
        <end position="494"/>
    </location>
    <ligand>
        <name>substrate</name>
    </ligand>
</feature>
<dbReference type="Pfam" id="PF01070">
    <property type="entry name" value="FMN_dh"/>
    <property type="match status" value="1"/>
</dbReference>
<dbReference type="GO" id="GO:0070402">
    <property type="term" value="F:NADPH binding"/>
    <property type="evidence" value="ECO:0007669"/>
    <property type="project" value="UniProtKB-UniRule"/>
</dbReference>
<evidence type="ECO:0000256" key="3">
    <source>
        <dbReference type="ARBA" id="ARBA00022630"/>
    </source>
</evidence>